<reference evidence="3 4" key="1">
    <citation type="submission" date="2015-10" db="EMBL/GenBank/DDBJ databases">
        <title>Conservation of the essential genome among Caulobacter and Brevundimonas species.</title>
        <authorList>
            <person name="Scott D."/>
            <person name="Ely B."/>
        </authorList>
    </citation>
    <scope>NUCLEOTIDE SEQUENCE [LARGE SCALE GENOMIC DNA]</scope>
    <source>
        <strain evidence="3 4">CB4</strain>
    </source>
</reference>
<dbReference type="InterPro" id="IPR050955">
    <property type="entry name" value="Plant_Biomass_Hydrol_Est"/>
</dbReference>
<evidence type="ECO:0000313" key="3">
    <source>
        <dbReference type="EMBL" id="ALL12481.1"/>
    </source>
</evidence>
<dbReference type="SUPFAM" id="SSF53474">
    <property type="entry name" value="alpha/beta-Hydrolases"/>
    <property type="match status" value="1"/>
</dbReference>
<dbReference type="InterPro" id="IPR029058">
    <property type="entry name" value="AB_hydrolase_fold"/>
</dbReference>
<dbReference type="Gene3D" id="3.40.50.1820">
    <property type="entry name" value="alpha/beta hydrolase"/>
    <property type="match status" value="1"/>
</dbReference>
<dbReference type="KEGG" id="chq:AQ619_03425"/>
<dbReference type="STRING" id="69395.AQ619_03425"/>
<keyword evidence="4" id="KW-1185">Reference proteome</keyword>
<dbReference type="Pfam" id="PF10503">
    <property type="entry name" value="Esterase_PHB"/>
    <property type="match status" value="1"/>
</dbReference>
<evidence type="ECO:0000313" key="4">
    <source>
        <dbReference type="Proteomes" id="UP000056905"/>
    </source>
</evidence>
<sequence length="321" mass="33573">MIDPLSSPAGYRGIIMSEFALARWLLRLGAPLLLLGWSVPVQAACAVGAPDATAQIDIGPTGRLLLLRRPATLDPDTPAPLLILLHGSGGTGAHILKTSKLEATADRAGFILVAPDAGIPVGKGFVWNIPGVPTTAGRIPDANDPDDVAYLAGVVDSLVAEGCVDRARVYVTGLSGGGRMASWLGCVESGRYAAIAPVVGLRAGNPRADNPQEPDPATCTPALPVPVIAFAGDRDATNPTQGGGAGYWQYTMHAAEQRWAALNGCQTAPTTAWITPGIYEERYSGCRGEADVVGRMTVGGTHVWLADNDALWAFVSRYRRD</sequence>
<keyword evidence="2" id="KW-0378">Hydrolase</keyword>
<gene>
    <name evidence="3" type="ORF">AQ619_03425</name>
</gene>
<dbReference type="PANTHER" id="PTHR43037:SF5">
    <property type="entry name" value="FERULOYL ESTERASE"/>
    <property type="match status" value="1"/>
</dbReference>
<name>A0A0P0NX51_9CAUL</name>
<dbReference type="PANTHER" id="PTHR43037">
    <property type="entry name" value="UNNAMED PRODUCT-RELATED"/>
    <property type="match status" value="1"/>
</dbReference>
<evidence type="ECO:0000256" key="2">
    <source>
        <dbReference type="ARBA" id="ARBA00022801"/>
    </source>
</evidence>
<organism evidence="3 4">
    <name type="scientific">Caulobacter henricii</name>
    <dbReference type="NCBI Taxonomy" id="69395"/>
    <lineage>
        <taxon>Bacteria</taxon>
        <taxon>Pseudomonadati</taxon>
        <taxon>Pseudomonadota</taxon>
        <taxon>Alphaproteobacteria</taxon>
        <taxon>Caulobacterales</taxon>
        <taxon>Caulobacteraceae</taxon>
        <taxon>Caulobacter</taxon>
    </lineage>
</organism>
<evidence type="ECO:0000256" key="1">
    <source>
        <dbReference type="ARBA" id="ARBA00022729"/>
    </source>
</evidence>
<dbReference type="GO" id="GO:0005576">
    <property type="term" value="C:extracellular region"/>
    <property type="evidence" value="ECO:0007669"/>
    <property type="project" value="InterPro"/>
</dbReference>
<dbReference type="GO" id="GO:0016787">
    <property type="term" value="F:hydrolase activity"/>
    <property type="evidence" value="ECO:0007669"/>
    <property type="project" value="UniProtKB-KW"/>
</dbReference>
<keyword evidence="1" id="KW-0732">Signal</keyword>
<dbReference type="InterPro" id="IPR010126">
    <property type="entry name" value="Esterase_phb"/>
</dbReference>
<accession>A0A0P0NX51</accession>
<dbReference type="AlphaFoldDB" id="A0A0P0NX51"/>
<dbReference type="Proteomes" id="UP000056905">
    <property type="component" value="Chromosome"/>
</dbReference>
<proteinExistence type="predicted"/>
<dbReference type="EMBL" id="CP013002">
    <property type="protein sequence ID" value="ALL12481.1"/>
    <property type="molecule type" value="Genomic_DNA"/>
</dbReference>
<protein>
    <submittedName>
        <fullName evidence="3">Polyhydroxybutyrate depolymerase</fullName>
    </submittedName>
</protein>